<keyword evidence="2" id="KW-1185">Reference proteome</keyword>
<dbReference type="PANTHER" id="PTHR34228">
    <property type="entry name" value="PROTEIN CBG09474-RELATED"/>
    <property type="match status" value="1"/>
</dbReference>
<dbReference type="WBParaSite" id="Minc3s00905g18734">
    <property type="protein sequence ID" value="Minc3s00905g18734"/>
    <property type="gene ID" value="Minc3s00905g18734"/>
</dbReference>
<evidence type="ECO:0000256" key="1">
    <source>
        <dbReference type="SAM" id="SignalP"/>
    </source>
</evidence>
<feature type="signal peptide" evidence="1">
    <location>
        <begin position="1"/>
        <end position="23"/>
    </location>
</feature>
<protein>
    <submittedName>
        <fullName evidence="3">Uncharacterized protein</fullName>
    </submittedName>
</protein>
<accession>A0A914LUJ8</accession>
<keyword evidence="1" id="KW-0732">Signal</keyword>
<dbReference type="InterPro" id="IPR053322">
    <property type="entry name" value="PLA2-like"/>
</dbReference>
<dbReference type="SUPFAM" id="SSF48619">
    <property type="entry name" value="Phospholipase A2, PLA2"/>
    <property type="match status" value="1"/>
</dbReference>
<evidence type="ECO:0000313" key="3">
    <source>
        <dbReference type="WBParaSite" id="Minc3s00905g18734"/>
    </source>
</evidence>
<organism evidence="2 3">
    <name type="scientific">Meloidogyne incognita</name>
    <name type="common">Southern root-knot nematode worm</name>
    <name type="synonym">Oxyuris incognita</name>
    <dbReference type="NCBI Taxonomy" id="6306"/>
    <lineage>
        <taxon>Eukaryota</taxon>
        <taxon>Metazoa</taxon>
        <taxon>Ecdysozoa</taxon>
        <taxon>Nematoda</taxon>
        <taxon>Chromadorea</taxon>
        <taxon>Rhabditida</taxon>
        <taxon>Tylenchina</taxon>
        <taxon>Tylenchomorpha</taxon>
        <taxon>Tylenchoidea</taxon>
        <taxon>Meloidogynidae</taxon>
        <taxon>Meloidogyninae</taxon>
        <taxon>Meloidogyne</taxon>
        <taxon>Meloidogyne incognita group</taxon>
    </lineage>
</organism>
<dbReference type="AlphaFoldDB" id="A0A914LUJ8"/>
<feature type="chain" id="PRO_5037713254" evidence="1">
    <location>
        <begin position="24"/>
        <end position="199"/>
    </location>
</feature>
<dbReference type="GO" id="GO:0006644">
    <property type="term" value="P:phospholipid metabolic process"/>
    <property type="evidence" value="ECO:0007669"/>
    <property type="project" value="InterPro"/>
</dbReference>
<dbReference type="GO" id="GO:0050482">
    <property type="term" value="P:arachidonate secretion"/>
    <property type="evidence" value="ECO:0007669"/>
    <property type="project" value="InterPro"/>
</dbReference>
<dbReference type="Proteomes" id="UP000887563">
    <property type="component" value="Unplaced"/>
</dbReference>
<dbReference type="InterPro" id="IPR036444">
    <property type="entry name" value="PLipase_A2_dom_sf"/>
</dbReference>
<dbReference type="PANTHER" id="PTHR34228:SF3">
    <property type="entry name" value="PHOSPHOLIPASE A2-LIKE PROTEIN Y52B11A.8"/>
    <property type="match status" value="1"/>
</dbReference>
<dbReference type="GO" id="GO:0004623">
    <property type="term" value="F:phospholipase A2 activity"/>
    <property type="evidence" value="ECO:0007669"/>
    <property type="project" value="InterPro"/>
</dbReference>
<name>A0A914LUJ8_MELIC</name>
<reference evidence="3" key="1">
    <citation type="submission" date="2022-11" db="UniProtKB">
        <authorList>
            <consortium name="WormBaseParasite"/>
        </authorList>
    </citation>
    <scope>IDENTIFICATION</scope>
</reference>
<proteinExistence type="predicted"/>
<evidence type="ECO:0000313" key="2">
    <source>
        <dbReference type="Proteomes" id="UP000887563"/>
    </source>
</evidence>
<sequence>MLTQNFFLNIIFIILIFKYFCQCNNQNLTFSQQNSTKNIFETKNKNNNNTLILETTTENLKEEEEEPAWACGTDAFIQMIAESTIEKDCPDKKRPINNCCVSHDSCYDDQKGRKYCDDIFCECLEIASAGSEECSKVDTKMFCDLVREFGQSFYNASVNATNTTQTINNRIETTTPTNTKPNNVYNKIDNKTVPIKRIY</sequence>